<accession>A0AA35WCR2</accession>
<sequence length="74" mass="8150">MSSRISQFPIGGSCFLCWASGKPTKRACSICSGSWCETSITTFPANSWFTDFTTALILAAMIEEVWSHTFADMQ</sequence>
<evidence type="ECO:0000313" key="1">
    <source>
        <dbReference type="EMBL" id="CAI8009850.1"/>
    </source>
</evidence>
<gene>
    <name evidence="1" type="ORF">GBAR_LOCUS6568</name>
</gene>
<organism evidence="1 2">
    <name type="scientific">Geodia barretti</name>
    <name type="common">Barrett's horny sponge</name>
    <dbReference type="NCBI Taxonomy" id="519541"/>
    <lineage>
        <taxon>Eukaryota</taxon>
        <taxon>Metazoa</taxon>
        <taxon>Porifera</taxon>
        <taxon>Demospongiae</taxon>
        <taxon>Heteroscleromorpha</taxon>
        <taxon>Tetractinellida</taxon>
        <taxon>Astrophorina</taxon>
        <taxon>Geodiidae</taxon>
        <taxon>Geodia</taxon>
    </lineage>
</organism>
<name>A0AA35WCR2_GEOBA</name>
<evidence type="ECO:0000313" key="2">
    <source>
        <dbReference type="Proteomes" id="UP001174909"/>
    </source>
</evidence>
<dbReference type="AlphaFoldDB" id="A0AA35WCR2"/>
<dbReference type="EMBL" id="CASHTH010000997">
    <property type="protein sequence ID" value="CAI8009850.1"/>
    <property type="molecule type" value="Genomic_DNA"/>
</dbReference>
<comment type="caution">
    <text evidence="1">The sequence shown here is derived from an EMBL/GenBank/DDBJ whole genome shotgun (WGS) entry which is preliminary data.</text>
</comment>
<dbReference type="Proteomes" id="UP001174909">
    <property type="component" value="Unassembled WGS sequence"/>
</dbReference>
<reference evidence="1" key="1">
    <citation type="submission" date="2023-03" db="EMBL/GenBank/DDBJ databases">
        <authorList>
            <person name="Steffen K."/>
            <person name="Cardenas P."/>
        </authorList>
    </citation>
    <scope>NUCLEOTIDE SEQUENCE</scope>
</reference>
<keyword evidence="2" id="KW-1185">Reference proteome</keyword>
<protein>
    <submittedName>
        <fullName evidence="1">Uncharacterized protein</fullName>
    </submittedName>
</protein>
<proteinExistence type="predicted"/>